<dbReference type="SUPFAM" id="SSF53098">
    <property type="entry name" value="Ribonuclease H-like"/>
    <property type="match status" value="1"/>
</dbReference>
<name>A0A370V630_9ESCH</name>
<evidence type="ECO:0000313" key="2">
    <source>
        <dbReference type="EMBL" id="RDR25999.1"/>
    </source>
</evidence>
<comment type="caution">
    <text evidence="2">The sequence shown here is derived from an EMBL/GenBank/DDBJ whole genome shotgun (WGS) entry which is preliminary data.</text>
</comment>
<dbReference type="Proteomes" id="UP000254454">
    <property type="component" value="Unassembled WGS sequence"/>
</dbReference>
<evidence type="ECO:0000313" key="3">
    <source>
        <dbReference type="Proteomes" id="UP000254454"/>
    </source>
</evidence>
<organism evidence="2 3">
    <name type="scientific">Escherichia marmotae</name>
    <dbReference type="NCBI Taxonomy" id="1499973"/>
    <lineage>
        <taxon>Bacteria</taxon>
        <taxon>Pseudomonadati</taxon>
        <taxon>Pseudomonadota</taxon>
        <taxon>Gammaproteobacteria</taxon>
        <taxon>Enterobacterales</taxon>
        <taxon>Enterobacteriaceae</taxon>
        <taxon>Escherichia</taxon>
    </lineage>
</organism>
<dbReference type="Pfam" id="PF16473">
    <property type="entry name" value="Rv2179c-like"/>
    <property type="match status" value="1"/>
</dbReference>
<feature type="domain" description="3'-5' exoribonuclease Rv2179c-like" evidence="1">
    <location>
        <begin position="2"/>
        <end position="177"/>
    </location>
</feature>
<dbReference type="InterPro" id="IPR012337">
    <property type="entry name" value="RNaseH-like_sf"/>
</dbReference>
<dbReference type="AlphaFoldDB" id="A0A370V630"/>
<dbReference type="EMBL" id="QONO01000107">
    <property type="protein sequence ID" value="RDR25999.1"/>
    <property type="molecule type" value="Genomic_DNA"/>
</dbReference>
<dbReference type="SMR" id="A0A370V630"/>
<evidence type="ECO:0000259" key="1">
    <source>
        <dbReference type="Pfam" id="PF16473"/>
    </source>
</evidence>
<sequence length="183" mass="20496">MNNLMLDIETLGVSMDAPLISIGAVFFEPLTGKCGDEFYRVITLSSALENSFVDPKTLQWWMIQSDSARAVFNDPSAVDLHEALQEFSLFVRSRSNDDVQVWGNGASFDNAILAAVYRKHAQNIPWRFRNDRDVRTIVELAKSLKNIDVRANFSINVTDAHHALRDAKFQVAYVSAAFRALAG</sequence>
<dbReference type="GO" id="GO:0003676">
    <property type="term" value="F:nucleic acid binding"/>
    <property type="evidence" value="ECO:0007669"/>
    <property type="project" value="InterPro"/>
</dbReference>
<protein>
    <recommendedName>
        <fullName evidence="1">3'-5' exoribonuclease Rv2179c-like domain-containing protein</fullName>
    </recommendedName>
</protein>
<dbReference type="Gene3D" id="3.30.420.10">
    <property type="entry name" value="Ribonuclease H-like superfamily/Ribonuclease H"/>
    <property type="match status" value="1"/>
</dbReference>
<gene>
    <name evidence="2" type="ORF">C4A13_00757</name>
</gene>
<proteinExistence type="predicted"/>
<accession>A0A370V630</accession>
<dbReference type="InterPro" id="IPR033390">
    <property type="entry name" value="Rv2179c-like"/>
</dbReference>
<dbReference type="RefSeq" id="WP_001774096.1">
    <property type="nucleotide sequence ID" value="NZ_QONN01000112.1"/>
</dbReference>
<dbReference type="InterPro" id="IPR036397">
    <property type="entry name" value="RNaseH_sf"/>
</dbReference>
<reference evidence="2 3" key="1">
    <citation type="submission" date="2018-06" db="EMBL/GenBank/DDBJ databases">
        <title>Recombination Drives Gene Content and Phenotype Evolution in Wild Type E. coli Strains.</title>
        <authorList>
            <person name="Field C.M."/>
            <person name="Silander O.K."/>
            <person name="Van Nimwegen E."/>
        </authorList>
    </citation>
    <scope>NUCLEOTIDE SEQUENCE [LARGE SCALE GENOMIC DNA]</scope>
    <source>
        <strain evidence="2 3">SC344</strain>
    </source>
</reference>